<protein>
    <submittedName>
        <fullName evidence="2">Uncharacterized protein</fullName>
    </submittedName>
</protein>
<name>A0A9Q0MVA0_9DIPT</name>
<organism evidence="2 3">
    <name type="scientific">Pseudolycoriella hygida</name>
    <dbReference type="NCBI Taxonomy" id="35572"/>
    <lineage>
        <taxon>Eukaryota</taxon>
        <taxon>Metazoa</taxon>
        <taxon>Ecdysozoa</taxon>
        <taxon>Arthropoda</taxon>
        <taxon>Hexapoda</taxon>
        <taxon>Insecta</taxon>
        <taxon>Pterygota</taxon>
        <taxon>Neoptera</taxon>
        <taxon>Endopterygota</taxon>
        <taxon>Diptera</taxon>
        <taxon>Nematocera</taxon>
        <taxon>Sciaroidea</taxon>
        <taxon>Sciaridae</taxon>
        <taxon>Pseudolycoriella</taxon>
    </lineage>
</organism>
<sequence length="110" mass="12335">MYKMKFVFVVLAFVLSIVAVKTQSETDSLTSSNPEDEVIKIQEKGLAILEIRILAANLPQDLLARGLDIVLNARIQFDSCKAALEVNHIIWQYKLCIITQLKVANIAPKH</sequence>
<keyword evidence="3" id="KW-1185">Reference proteome</keyword>
<dbReference type="Proteomes" id="UP001151699">
    <property type="component" value="Chromosome X"/>
</dbReference>
<dbReference type="OrthoDB" id="8023940at2759"/>
<evidence type="ECO:0000313" key="2">
    <source>
        <dbReference type="EMBL" id="KAJ6637850.1"/>
    </source>
</evidence>
<reference evidence="2" key="1">
    <citation type="submission" date="2022-07" db="EMBL/GenBank/DDBJ databases">
        <authorList>
            <person name="Trinca V."/>
            <person name="Uliana J.V.C."/>
            <person name="Torres T.T."/>
            <person name="Ward R.J."/>
            <person name="Monesi N."/>
        </authorList>
    </citation>
    <scope>NUCLEOTIDE SEQUENCE</scope>
    <source>
        <strain evidence="2">HSMRA1968</strain>
        <tissue evidence="2">Whole embryos</tissue>
    </source>
</reference>
<proteinExistence type="predicted"/>
<feature type="chain" id="PRO_5040112209" evidence="1">
    <location>
        <begin position="20"/>
        <end position="110"/>
    </location>
</feature>
<comment type="caution">
    <text evidence="2">The sequence shown here is derived from an EMBL/GenBank/DDBJ whole genome shotgun (WGS) entry which is preliminary data.</text>
</comment>
<evidence type="ECO:0000256" key="1">
    <source>
        <dbReference type="SAM" id="SignalP"/>
    </source>
</evidence>
<keyword evidence="1" id="KW-0732">Signal</keyword>
<gene>
    <name evidence="2" type="ORF">Bhyg_10581</name>
</gene>
<feature type="signal peptide" evidence="1">
    <location>
        <begin position="1"/>
        <end position="19"/>
    </location>
</feature>
<evidence type="ECO:0000313" key="3">
    <source>
        <dbReference type="Proteomes" id="UP001151699"/>
    </source>
</evidence>
<dbReference type="AlphaFoldDB" id="A0A9Q0MVA0"/>
<accession>A0A9Q0MVA0</accession>
<dbReference type="EMBL" id="WJQU01000003">
    <property type="protein sequence ID" value="KAJ6637850.1"/>
    <property type="molecule type" value="Genomic_DNA"/>
</dbReference>